<evidence type="ECO:0000313" key="2">
    <source>
        <dbReference type="Proteomes" id="UP000432568"/>
    </source>
</evidence>
<reference evidence="1 2" key="1">
    <citation type="submission" date="2019-07" db="EMBL/GenBank/DDBJ databases">
        <title>Draft genome of C. aurimucosum strain 332.</title>
        <authorList>
            <person name="Pacheco L.G.C."/>
            <person name="Aguiar E.R.G.R."/>
            <person name="Barberis C.M."/>
            <person name="Almuzara M.N."/>
            <person name="Traglia G.M."/>
            <person name="Santos C.S."/>
            <person name="Vay C.A."/>
            <person name="Rocha D.J.P.G."/>
        </authorList>
    </citation>
    <scope>NUCLEOTIDE SEQUENCE [LARGE SCALE GENOMIC DNA]</scope>
    <source>
        <strain evidence="1 2">332</strain>
    </source>
</reference>
<proteinExistence type="predicted"/>
<dbReference type="AlphaFoldDB" id="A0A6I3KAV4"/>
<name>A0A6I3KAV4_9CORY</name>
<dbReference type="Proteomes" id="UP000432568">
    <property type="component" value="Unassembled WGS sequence"/>
</dbReference>
<dbReference type="EMBL" id="VIOG01000004">
    <property type="protein sequence ID" value="MTD91117.1"/>
    <property type="molecule type" value="Genomic_DNA"/>
</dbReference>
<comment type="caution">
    <text evidence="1">The sequence shown here is derived from an EMBL/GenBank/DDBJ whole genome shotgun (WGS) entry which is preliminary data.</text>
</comment>
<protein>
    <submittedName>
        <fullName evidence="1">Uncharacterized protein</fullName>
    </submittedName>
</protein>
<gene>
    <name evidence="1" type="ORF">FME68_04305</name>
</gene>
<accession>A0A6I3KAV4</accession>
<sequence>MVGRDHRGRPQYGDDTIVERCIVSPAGDQVVRGDGFVHGDISRLQVLAPAGTRVQDGDVVVIRGVEYRVDQLQSFDYSVGRRPVVPWHQPKVIFIVERGEVSDVVS</sequence>
<organism evidence="1 2">
    <name type="scientific">Corynebacterium aurimucosum</name>
    <dbReference type="NCBI Taxonomy" id="169292"/>
    <lineage>
        <taxon>Bacteria</taxon>
        <taxon>Bacillati</taxon>
        <taxon>Actinomycetota</taxon>
        <taxon>Actinomycetes</taxon>
        <taxon>Mycobacteriales</taxon>
        <taxon>Corynebacteriaceae</taxon>
        <taxon>Corynebacterium</taxon>
    </lineage>
</organism>
<evidence type="ECO:0000313" key="1">
    <source>
        <dbReference type="EMBL" id="MTD91117.1"/>
    </source>
</evidence>